<keyword evidence="15" id="KW-1185">Reference proteome</keyword>
<dbReference type="SMART" id="SM00406">
    <property type="entry name" value="IGv"/>
    <property type="match status" value="1"/>
</dbReference>
<feature type="domain" description="Ig-like" evidence="13">
    <location>
        <begin position="28"/>
        <end position="133"/>
    </location>
</feature>
<dbReference type="Ensembl" id="ENSELUT00000053992.2">
    <property type="protein sequence ID" value="ENSELUP00000044590.2"/>
    <property type="gene ID" value="ENSELUG00000026922.2"/>
</dbReference>
<dbReference type="FunFam" id="2.60.40.10:FF:000142">
    <property type="entry name" value="V-set domain-containing T-cell activation inhibitor 1"/>
    <property type="match status" value="1"/>
</dbReference>
<feature type="coiled-coil region" evidence="10">
    <location>
        <begin position="281"/>
        <end position="361"/>
    </location>
</feature>
<dbReference type="InterPro" id="IPR007110">
    <property type="entry name" value="Ig-like_dom"/>
</dbReference>
<dbReference type="Gene3D" id="1.10.533.10">
    <property type="entry name" value="Death Domain, Fas"/>
    <property type="match status" value="1"/>
</dbReference>
<evidence type="ECO:0000256" key="5">
    <source>
        <dbReference type="ARBA" id="ARBA00023136"/>
    </source>
</evidence>
<evidence type="ECO:0000256" key="1">
    <source>
        <dbReference type="ARBA" id="ARBA00004370"/>
    </source>
</evidence>
<keyword evidence="8" id="KW-0393">Immunoglobulin domain</keyword>
<evidence type="ECO:0000256" key="9">
    <source>
        <dbReference type="ARBA" id="ARBA00038221"/>
    </source>
</evidence>
<evidence type="ECO:0000256" key="6">
    <source>
        <dbReference type="ARBA" id="ARBA00023157"/>
    </source>
</evidence>
<dbReference type="InterPro" id="IPR050504">
    <property type="entry name" value="IgSF_BTN/MOG"/>
</dbReference>
<dbReference type="InterPro" id="IPR036179">
    <property type="entry name" value="Ig-like_dom_sf"/>
</dbReference>
<feature type="domain" description="Ig-like" evidence="13">
    <location>
        <begin position="154"/>
        <end position="240"/>
    </location>
</feature>
<reference evidence="14" key="2">
    <citation type="submission" date="2020-02" db="EMBL/GenBank/DDBJ databases">
        <title>Esox lucius (northern pike) genome, fEsoLuc1, primary haplotype.</title>
        <authorList>
            <person name="Myers G."/>
            <person name="Karagic N."/>
            <person name="Meyer A."/>
            <person name="Pippel M."/>
            <person name="Reichard M."/>
            <person name="Winkler S."/>
            <person name="Tracey A."/>
            <person name="Sims Y."/>
            <person name="Howe K."/>
            <person name="Rhie A."/>
            <person name="Formenti G."/>
            <person name="Durbin R."/>
            <person name="Fedrigo O."/>
            <person name="Jarvis E.D."/>
        </authorList>
    </citation>
    <scope>NUCLEOTIDE SEQUENCE [LARGE SCALE GENOMIC DNA]</scope>
</reference>
<dbReference type="Proteomes" id="UP000265140">
    <property type="component" value="Chromosome 24"/>
</dbReference>
<reference evidence="14" key="3">
    <citation type="submission" date="2025-08" db="UniProtKB">
        <authorList>
            <consortium name="Ensembl"/>
        </authorList>
    </citation>
    <scope>IDENTIFICATION</scope>
</reference>
<dbReference type="InterPro" id="IPR001315">
    <property type="entry name" value="CARD"/>
</dbReference>
<keyword evidence="6" id="KW-1015">Disulfide bond</keyword>
<dbReference type="InterPro" id="IPR053896">
    <property type="entry name" value="BTN3A2-like_Ig-C"/>
</dbReference>
<name>A0A6Q2WTV0_ESOLU</name>
<dbReference type="GO" id="GO:0050863">
    <property type="term" value="P:regulation of T cell activation"/>
    <property type="evidence" value="ECO:0007669"/>
    <property type="project" value="UniProtKB-ARBA"/>
</dbReference>
<evidence type="ECO:0000313" key="15">
    <source>
        <dbReference type="Proteomes" id="UP000265140"/>
    </source>
</evidence>
<evidence type="ECO:0000313" key="14">
    <source>
        <dbReference type="Ensembl" id="ENSELUP00000044590.2"/>
    </source>
</evidence>
<dbReference type="PANTHER" id="PTHR24100">
    <property type="entry name" value="BUTYROPHILIN"/>
    <property type="match status" value="1"/>
</dbReference>
<dbReference type="GeneID" id="105006601"/>
<dbReference type="Pfam" id="PF07686">
    <property type="entry name" value="V-set"/>
    <property type="match status" value="1"/>
</dbReference>
<evidence type="ECO:0000256" key="3">
    <source>
        <dbReference type="ARBA" id="ARBA00022729"/>
    </source>
</evidence>
<evidence type="ECO:0000259" key="12">
    <source>
        <dbReference type="PROSITE" id="PS50209"/>
    </source>
</evidence>
<dbReference type="SUPFAM" id="SSF47986">
    <property type="entry name" value="DEATH domain"/>
    <property type="match status" value="1"/>
</dbReference>
<accession>A0A6Q2WTV0</accession>
<keyword evidence="10" id="KW-0175">Coiled coil</keyword>
<keyword evidence="7" id="KW-0325">Glycoprotein</keyword>
<protein>
    <recommendedName>
        <fullName evidence="16">Ig-like domain-containing protein</fullName>
    </recommendedName>
</protein>
<dbReference type="Pfam" id="PF22705">
    <property type="entry name" value="C2-set_3"/>
    <property type="match status" value="1"/>
</dbReference>
<dbReference type="SUPFAM" id="SSF48726">
    <property type="entry name" value="Immunoglobulin"/>
    <property type="match status" value="2"/>
</dbReference>
<dbReference type="GO" id="GO:0001817">
    <property type="term" value="P:regulation of cytokine production"/>
    <property type="evidence" value="ECO:0007669"/>
    <property type="project" value="TreeGrafter"/>
</dbReference>
<evidence type="ECO:0000256" key="8">
    <source>
        <dbReference type="ARBA" id="ARBA00023319"/>
    </source>
</evidence>
<keyword evidence="4 11" id="KW-1133">Transmembrane helix</keyword>
<sequence>MKEYRVREVIQKILSQLVVGLVLAVLIPANTAEVVGQTEPIISLLGDDVILPCSLRSMVVPVSAVQETVEWQRPDLNPKEVHFYTDSRDSNLDQNPSYSGRTSLFKEELKNGNVSLKLINVKLSDAGNYSCYVPSLDRDQKGLVQLIVGAVSQPVISIVGPKDYGVVLKCDSGGWYPEPEMTWLDSDGNILPDGPTETETDSESRYTVRGHVTIHKTDNNMFTCRVQQHQINHKMETEIHVPDDTFPKSHGGLIAGVIIVIILAVVAGVVAFFMWRKKKQLKEYEKVTKNKLEEKEKHVEELEVICVDQEEQAKRLENELEDQAKKQLEEQEKLRKAVEEKEKLEKQLEEKEKLLKEKEVVHFVDRHRAEIIKRVSNDQTNPIAKKLKEMGLINEKVYSDIKNTSFKRTTLLYNILDKEGSNVKSAFYSILLDRHSELIIKLGGTLDSTSGLPSPNDP</sequence>
<evidence type="ECO:0000256" key="2">
    <source>
        <dbReference type="ARBA" id="ARBA00022692"/>
    </source>
</evidence>
<dbReference type="GO" id="GO:1903037">
    <property type="term" value="P:regulation of leukocyte cell-cell adhesion"/>
    <property type="evidence" value="ECO:0007669"/>
    <property type="project" value="UniProtKB-ARBA"/>
</dbReference>
<dbReference type="InterPro" id="IPR011029">
    <property type="entry name" value="DEATH-like_dom_sf"/>
</dbReference>
<dbReference type="AlphaFoldDB" id="A0A6Q2WTV0"/>
<reference evidence="15" key="1">
    <citation type="journal article" date="2014" name="PLoS ONE">
        <title>The genome and linkage map of the northern pike (Esox lucius): conserved synteny revealed between the salmonid sister group and the Neoteleostei.</title>
        <authorList>
            <person name="Rondeau E.B."/>
            <person name="Minkley D.R."/>
            <person name="Leong J.S."/>
            <person name="Messmer A.M."/>
            <person name="Jantzen J.R."/>
            <person name="von Schalburg K.R."/>
            <person name="Lemon C."/>
            <person name="Bird N.H."/>
            <person name="Koop B.F."/>
        </authorList>
    </citation>
    <scope>NUCLEOTIDE SEQUENCE</scope>
</reference>
<dbReference type="GO" id="GO:0050852">
    <property type="term" value="P:T cell receptor signaling pathway"/>
    <property type="evidence" value="ECO:0007669"/>
    <property type="project" value="TreeGrafter"/>
</dbReference>
<dbReference type="PANTHER" id="PTHR24100:SF151">
    <property type="entry name" value="ICOS LIGAND"/>
    <property type="match status" value="1"/>
</dbReference>
<feature type="transmembrane region" description="Helical" evidence="11">
    <location>
        <begin position="253"/>
        <end position="275"/>
    </location>
</feature>
<evidence type="ECO:0000256" key="4">
    <source>
        <dbReference type="ARBA" id="ARBA00022989"/>
    </source>
</evidence>
<dbReference type="PROSITE" id="PS50209">
    <property type="entry name" value="CARD"/>
    <property type="match status" value="1"/>
</dbReference>
<dbReference type="PROSITE" id="PS50835">
    <property type="entry name" value="IG_LIKE"/>
    <property type="match status" value="2"/>
</dbReference>
<evidence type="ECO:0000259" key="13">
    <source>
        <dbReference type="PROSITE" id="PS50835"/>
    </source>
</evidence>
<dbReference type="GO" id="GO:0005102">
    <property type="term" value="F:signaling receptor binding"/>
    <property type="evidence" value="ECO:0007669"/>
    <property type="project" value="TreeGrafter"/>
</dbReference>
<feature type="domain" description="CARD" evidence="12">
    <location>
        <begin position="356"/>
        <end position="446"/>
    </location>
</feature>
<dbReference type="Gene3D" id="2.60.40.10">
    <property type="entry name" value="Immunoglobulins"/>
    <property type="match status" value="2"/>
</dbReference>
<dbReference type="GO" id="GO:0042110">
    <property type="term" value="P:T cell activation"/>
    <property type="evidence" value="ECO:0007669"/>
    <property type="project" value="UniProtKB-ARBA"/>
</dbReference>
<dbReference type="GO" id="GO:0009897">
    <property type="term" value="C:external side of plasma membrane"/>
    <property type="evidence" value="ECO:0007669"/>
    <property type="project" value="TreeGrafter"/>
</dbReference>
<dbReference type="RefSeq" id="XP_034146289.1">
    <property type="nucleotide sequence ID" value="XM_034290398.1"/>
</dbReference>
<keyword evidence="3" id="KW-0732">Signal</keyword>
<organism evidence="14 15">
    <name type="scientific">Esox lucius</name>
    <name type="common">Northern pike</name>
    <dbReference type="NCBI Taxonomy" id="8010"/>
    <lineage>
        <taxon>Eukaryota</taxon>
        <taxon>Metazoa</taxon>
        <taxon>Chordata</taxon>
        <taxon>Craniata</taxon>
        <taxon>Vertebrata</taxon>
        <taxon>Euteleostomi</taxon>
        <taxon>Actinopterygii</taxon>
        <taxon>Neopterygii</taxon>
        <taxon>Teleostei</taxon>
        <taxon>Protacanthopterygii</taxon>
        <taxon>Esociformes</taxon>
        <taxon>Esocidae</taxon>
        <taxon>Esox</taxon>
    </lineage>
</organism>
<dbReference type="GO" id="GO:0042981">
    <property type="term" value="P:regulation of apoptotic process"/>
    <property type="evidence" value="ECO:0007669"/>
    <property type="project" value="InterPro"/>
</dbReference>
<dbReference type="FunFam" id="2.60.40.10:FF:000088">
    <property type="entry name" value="Butyrophilin subfamily 1 member A1"/>
    <property type="match status" value="1"/>
</dbReference>
<evidence type="ECO:0000256" key="7">
    <source>
        <dbReference type="ARBA" id="ARBA00023180"/>
    </source>
</evidence>
<dbReference type="InterPro" id="IPR003599">
    <property type="entry name" value="Ig_sub"/>
</dbReference>
<dbReference type="SMART" id="SM00409">
    <property type="entry name" value="IG"/>
    <property type="match status" value="2"/>
</dbReference>
<reference evidence="14" key="4">
    <citation type="submission" date="2025-09" db="UniProtKB">
        <authorList>
            <consortium name="Ensembl"/>
        </authorList>
    </citation>
    <scope>IDENTIFICATION</scope>
</reference>
<keyword evidence="5 11" id="KW-0472">Membrane</keyword>
<evidence type="ECO:0000256" key="10">
    <source>
        <dbReference type="SAM" id="Coils"/>
    </source>
</evidence>
<comment type="similarity">
    <text evidence="9">Belongs to the SKINT family.</text>
</comment>
<dbReference type="InterPro" id="IPR013783">
    <property type="entry name" value="Ig-like_fold"/>
</dbReference>
<evidence type="ECO:0000256" key="11">
    <source>
        <dbReference type="SAM" id="Phobius"/>
    </source>
</evidence>
<proteinExistence type="inferred from homology"/>
<comment type="subcellular location">
    <subcellularLocation>
        <location evidence="1">Membrane</location>
    </subcellularLocation>
</comment>
<dbReference type="GeneTree" id="ENSGT01050000244843"/>
<evidence type="ECO:0008006" key="16">
    <source>
        <dbReference type="Google" id="ProtNLM"/>
    </source>
</evidence>
<keyword evidence="2 11" id="KW-0812">Transmembrane</keyword>
<dbReference type="Bgee" id="ENSELUG00000026922">
    <property type="expression patterns" value="Expressed in pharyngeal gill and 13 other cell types or tissues"/>
</dbReference>
<dbReference type="InterPro" id="IPR013106">
    <property type="entry name" value="Ig_V-set"/>
</dbReference>